<evidence type="ECO:0000256" key="6">
    <source>
        <dbReference type="ARBA" id="ARBA00022679"/>
    </source>
</evidence>
<keyword evidence="7 13" id="KW-0812">Transmembrane</keyword>
<dbReference type="Pfam" id="PF05007">
    <property type="entry name" value="Mannosyl_trans"/>
    <property type="match status" value="1"/>
</dbReference>
<feature type="chain" id="PRO_5012958161" description="GPI alpha-1,4-mannosyltransferase I, catalytic subunit" evidence="14">
    <location>
        <begin position="18"/>
        <end position="405"/>
    </location>
</feature>
<keyword evidence="14" id="KW-0732">Signal</keyword>
<feature type="transmembrane region" description="Helical" evidence="13">
    <location>
        <begin position="367"/>
        <end position="386"/>
    </location>
</feature>
<dbReference type="GO" id="GO:0004376">
    <property type="term" value="F:GPI mannosyltransferase activity"/>
    <property type="evidence" value="ECO:0007669"/>
    <property type="project" value="InterPro"/>
</dbReference>
<comment type="subcellular location">
    <subcellularLocation>
        <location evidence="1 13">Endoplasmic reticulum membrane</location>
        <topology evidence="1 13">Multi-pass membrane protein</topology>
    </subcellularLocation>
</comment>
<keyword evidence="8 13" id="KW-0256">Endoplasmic reticulum</keyword>
<evidence type="ECO:0000256" key="13">
    <source>
        <dbReference type="RuleBase" id="RU365064"/>
    </source>
</evidence>
<keyword evidence="5 13" id="KW-0328">Glycosyltransferase</keyword>
<dbReference type="AlphaFoldDB" id="A0A1V9WYQ9"/>
<dbReference type="FunCoup" id="A0A1V9WYQ9">
    <property type="interactions" value="1117"/>
</dbReference>
<dbReference type="InParanoid" id="A0A1V9WYQ9"/>
<reference evidence="15 16" key="1">
    <citation type="journal article" date="2017" name="Gigascience">
        <title>Draft genome of the honey bee ectoparasitic mite, Tropilaelaps mercedesae, is shaped by the parasitic life history.</title>
        <authorList>
            <person name="Dong X."/>
            <person name="Armstrong S.D."/>
            <person name="Xia D."/>
            <person name="Makepeace B.L."/>
            <person name="Darby A.C."/>
            <person name="Kadowaki T."/>
        </authorList>
    </citation>
    <scope>NUCLEOTIDE SEQUENCE [LARGE SCALE GENOMIC DNA]</scope>
    <source>
        <strain evidence="15">Wuxi-XJTLU</strain>
    </source>
</reference>
<dbReference type="InterPro" id="IPR007704">
    <property type="entry name" value="PIG-M"/>
</dbReference>
<dbReference type="PANTHER" id="PTHR12886:SF0">
    <property type="entry name" value="GPI MANNOSYLTRANSFERASE 1"/>
    <property type="match status" value="1"/>
</dbReference>
<keyword evidence="6 13" id="KW-0808">Transferase</keyword>
<comment type="caution">
    <text evidence="15">The sequence shown here is derived from an EMBL/GenBank/DDBJ whole genome shotgun (WGS) entry which is preliminary data.</text>
</comment>
<evidence type="ECO:0000256" key="1">
    <source>
        <dbReference type="ARBA" id="ARBA00004477"/>
    </source>
</evidence>
<feature type="transmembrane region" description="Helical" evidence="13">
    <location>
        <begin position="265"/>
        <end position="284"/>
    </location>
</feature>
<dbReference type="GO" id="GO:1990529">
    <property type="term" value="C:glycosylphosphatidylinositol-mannosyltransferase I complex"/>
    <property type="evidence" value="ECO:0007669"/>
    <property type="project" value="TreeGrafter"/>
</dbReference>
<sequence>MIWKHLAFGLAIRLVLCLYAAYHDSTFTVKYTDVDYQVFTDGARLIAHGRSPYDRDTYRYTPLVAYMMLPNELYHPMCGKLLLCVADVLAGLLIYWMVSFDKARRRSNPTLAAVIWLYNPFTMAISSRGSFEPIQCCLVHFSLWLALKRSYLLCGLIWGFSVHMKMYTVIYGLAFYIWANVYTSASGLRDMLIPNTSRVLLGIGALLGFGLPTGYFYNEYGNKFLYETFLYHLQREDTQHNYSPMFYPLRLLSQNPSDTNDSLKVVLSLCFTLGQLVLVTRSAFRYAGSHLPFALFTQTCCFVIFNRVATSQYFIWYLCLFPLVIHRLAFRPLAWAFIFAAWLGAQGQWLLQAYYYEFEGLDNLMNVFIASMIYVMSHAALLLSLIHRYDAAFKKDGLISKAKRK</sequence>
<protein>
    <recommendedName>
        <fullName evidence="12 13">GPI alpha-1,4-mannosyltransferase I, catalytic subunit</fullName>
        <ecNumber evidence="13">2.4.1.-</ecNumber>
    </recommendedName>
    <alternativeName>
        <fullName evidence="13">GPI mannosyltransferase I</fullName>
    </alternativeName>
</protein>
<dbReference type="Proteomes" id="UP000192247">
    <property type="component" value="Unassembled WGS sequence"/>
</dbReference>
<evidence type="ECO:0000256" key="4">
    <source>
        <dbReference type="ARBA" id="ARBA00022502"/>
    </source>
</evidence>
<evidence type="ECO:0000256" key="8">
    <source>
        <dbReference type="ARBA" id="ARBA00022824"/>
    </source>
</evidence>
<comment type="function">
    <text evidence="11 13">Catalytic subunit of the glycosylphosphatidylinositol-mannosyltransferase I complex which catalyzes the transfer of the first mannose, via an alpha-1,4 bond from a dolichol-phosphate-mannose (Dol-P-Man) to the glucosaminyl acyl phosphatidylinositol (GlcN-(acyl)PI) intermediate to generate alpha-D-Man-(1-&gt;4)-alpha-D-GlcN-(1-&gt;6)-(1-radyl,2-acyl-sn-glycero-3-phospho)-2-acyl-inositol and participates in the sixth step of the glycosylphosphatidylinositol-anchor biosynthesis.</text>
</comment>
<organism evidence="15 16">
    <name type="scientific">Tropilaelaps mercedesae</name>
    <dbReference type="NCBI Taxonomy" id="418985"/>
    <lineage>
        <taxon>Eukaryota</taxon>
        <taxon>Metazoa</taxon>
        <taxon>Ecdysozoa</taxon>
        <taxon>Arthropoda</taxon>
        <taxon>Chelicerata</taxon>
        <taxon>Arachnida</taxon>
        <taxon>Acari</taxon>
        <taxon>Parasitiformes</taxon>
        <taxon>Mesostigmata</taxon>
        <taxon>Gamasina</taxon>
        <taxon>Dermanyssoidea</taxon>
        <taxon>Laelapidae</taxon>
        <taxon>Tropilaelaps</taxon>
    </lineage>
</organism>
<keyword evidence="16" id="KW-1185">Reference proteome</keyword>
<keyword evidence="4 13" id="KW-0337">GPI-anchor biosynthesis</keyword>
<dbReference type="GO" id="GO:0005789">
    <property type="term" value="C:endoplasmic reticulum membrane"/>
    <property type="evidence" value="ECO:0007669"/>
    <property type="project" value="UniProtKB-SubCell"/>
</dbReference>
<evidence type="ECO:0000256" key="5">
    <source>
        <dbReference type="ARBA" id="ARBA00022676"/>
    </source>
</evidence>
<evidence type="ECO:0000256" key="2">
    <source>
        <dbReference type="ARBA" id="ARBA00004687"/>
    </source>
</evidence>
<feature type="signal peptide" evidence="14">
    <location>
        <begin position="1"/>
        <end position="17"/>
    </location>
</feature>
<feature type="transmembrane region" description="Helical" evidence="13">
    <location>
        <begin position="150"/>
        <end position="178"/>
    </location>
</feature>
<dbReference type="UniPathway" id="UPA00196"/>
<dbReference type="EMBL" id="MNPL01032923">
    <property type="protein sequence ID" value="OQR66327.1"/>
    <property type="molecule type" value="Genomic_DNA"/>
</dbReference>
<comment type="similarity">
    <text evidence="3 13">Belongs to the PIGM family.</text>
</comment>
<accession>A0A1V9WYQ9</accession>
<feature type="transmembrane region" description="Helical" evidence="13">
    <location>
        <begin position="314"/>
        <end position="330"/>
    </location>
</feature>
<evidence type="ECO:0000256" key="9">
    <source>
        <dbReference type="ARBA" id="ARBA00022989"/>
    </source>
</evidence>
<evidence type="ECO:0000256" key="11">
    <source>
        <dbReference type="ARBA" id="ARBA00093408"/>
    </source>
</evidence>
<name>A0A1V9WYQ9_9ACAR</name>
<evidence type="ECO:0000256" key="10">
    <source>
        <dbReference type="ARBA" id="ARBA00023136"/>
    </source>
</evidence>
<keyword evidence="9 13" id="KW-1133">Transmembrane helix</keyword>
<feature type="transmembrane region" description="Helical" evidence="13">
    <location>
        <begin position="199"/>
        <end position="217"/>
    </location>
</feature>
<evidence type="ECO:0000313" key="16">
    <source>
        <dbReference type="Proteomes" id="UP000192247"/>
    </source>
</evidence>
<evidence type="ECO:0000256" key="7">
    <source>
        <dbReference type="ARBA" id="ARBA00022692"/>
    </source>
</evidence>
<gene>
    <name evidence="15" type="ORF">BIW11_02368</name>
</gene>
<feature type="transmembrane region" description="Helical" evidence="13">
    <location>
        <begin position="73"/>
        <end position="98"/>
    </location>
</feature>
<dbReference type="EC" id="2.4.1.-" evidence="13"/>
<dbReference type="GO" id="GO:0051751">
    <property type="term" value="F:alpha-1,4-mannosyltransferase activity"/>
    <property type="evidence" value="ECO:0007669"/>
    <property type="project" value="InterPro"/>
</dbReference>
<proteinExistence type="inferred from homology"/>
<evidence type="ECO:0000256" key="3">
    <source>
        <dbReference type="ARBA" id="ARBA00011071"/>
    </source>
</evidence>
<dbReference type="PANTHER" id="PTHR12886">
    <property type="entry name" value="PIG-M MANNOSYLTRANSFERASE"/>
    <property type="match status" value="1"/>
</dbReference>
<evidence type="ECO:0000313" key="15">
    <source>
        <dbReference type="EMBL" id="OQR66327.1"/>
    </source>
</evidence>
<comment type="pathway">
    <text evidence="2 13">Glycolipid biosynthesis; glycosylphosphatidylinositol-anchor biosynthesis.</text>
</comment>
<evidence type="ECO:0000256" key="14">
    <source>
        <dbReference type="SAM" id="SignalP"/>
    </source>
</evidence>
<keyword evidence="10 13" id="KW-0472">Membrane</keyword>
<dbReference type="GO" id="GO:0006506">
    <property type="term" value="P:GPI anchor biosynthetic process"/>
    <property type="evidence" value="ECO:0007669"/>
    <property type="project" value="UniProtKB-UniPathway"/>
</dbReference>
<dbReference type="STRING" id="418985.A0A1V9WYQ9"/>
<evidence type="ECO:0000256" key="12">
    <source>
        <dbReference type="ARBA" id="ARBA00093608"/>
    </source>
</evidence>
<dbReference type="OrthoDB" id="3821113at2759"/>
<feature type="transmembrane region" description="Helical" evidence="13">
    <location>
        <begin position="337"/>
        <end position="355"/>
    </location>
</feature>